<comment type="caution">
    <text evidence="2">The sequence shown here is derived from an EMBL/GenBank/DDBJ whole genome shotgun (WGS) entry which is preliminary data.</text>
</comment>
<evidence type="ECO:0000313" key="2">
    <source>
        <dbReference type="EMBL" id="MCS0661176.1"/>
    </source>
</evidence>
<keyword evidence="1" id="KW-1133">Transmembrane helix</keyword>
<reference evidence="2 3" key="1">
    <citation type="submission" date="2022-08" db="EMBL/GenBank/DDBJ databases">
        <title>Reclassification of Massilia species as members of the genera Telluria, Duganella, Pseudoduganella, Mokoshia gen. nov. and Zemynaea gen. nov. using orthogonal and non-orthogonal genome-based approaches.</title>
        <authorList>
            <person name="Bowman J.P."/>
        </authorList>
    </citation>
    <scope>NUCLEOTIDE SEQUENCE [LARGE SCALE GENOMIC DNA]</scope>
    <source>
        <strain evidence="2 3">JCM 31606</strain>
    </source>
</reference>
<name>A0ABT2D619_9BURK</name>
<organism evidence="2 3">
    <name type="scientific">Massilia terrae</name>
    <dbReference type="NCBI Taxonomy" id="1811224"/>
    <lineage>
        <taxon>Bacteria</taxon>
        <taxon>Pseudomonadati</taxon>
        <taxon>Pseudomonadota</taxon>
        <taxon>Betaproteobacteria</taxon>
        <taxon>Burkholderiales</taxon>
        <taxon>Oxalobacteraceae</taxon>
        <taxon>Telluria group</taxon>
        <taxon>Massilia</taxon>
    </lineage>
</organism>
<keyword evidence="1" id="KW-0472">Membrane</keyword>
<keyword evidence="1" id="KW-0812">Transmembrane</keyword>
<evidence type="ECO:0000256" key="1">
    <source>
        <dbReference type="SAM" id="Phobius"/>
    </source>
</evidence>
<dbReference type="Proteomes" id="UP001204621">
    <property type="component" value="Unassembled WGS sequence"/>
</dbReference>
<dbReference type="RefSeq" id="WP_258814373.1">
    <property type="nucleotide sequence ID" value="NZ_JANUGU010000015.1"/>
</dbReference>
<sequence>MDEIWRHELDARTEGIKAWVYQRMTEQQDAKIDARFAQLEAKMERNRFKLILWAIGIGLGCTVITIAVFTFLLNSAVNAVLTAPADDAGATSSNTSAQATQVRLLHRLQRHHQAVGGGIDARRHELHPAVAQVFHPE</sequence>
<accession>A0ABT2D619</accession>
<proteinExistence type="predicted"/>
<dbReference type="EMBL" id="JANUGU010000015">
    <property type="protein sequence ID" value="MCS0661176.1"/>
    <property type="molecule type" value="Genomic_DNA"/>
</dbReference>
<feature type="transmembrane region" description="Helical" evidence="1">
    <location>
        <begin position="50"/>
        <end position="73"/>
    </location>
</feature>
<protein>
    <submittedName>
        <fullName evidence="2">Uncharacterized protein</fullName>
    </submittedName>
</protein>
<gene>
    <name evidence="2" type="ORF">NX778_24185</name>
</gene>
<evidence type="ECO:0000313" key="3">
    <source>
        <dbReference type="Proteomes" id="UP001204621"/>
    </source>
</evidence>
<keyword evidence="3" id="KW-1185">Reference proteome</keyword>